<dbReference type="AlphaFoldDB" id="A0AAV7QY82"/>
<sequence length="147" mass="15633">MSAVRRSRLLLGARGTRICPGGLSLRRLGLLAVGSDRGPRGPCDAPRSRIAAVLCPAGWSARVGCLPGGRARALVGQVLFGPAQETGWRGWPVLICALRSEAQAGRRLSWGDLPLCGRPAGGVSPNHEGERPGWVQRWTAPEEVRRA</sequence>
<reference evidence="1" key="1">
    <citation type="journal article" date="2022" name="bioRxiv">
        <title>Sequencing and chromosome-scale assembly of the giantPleurodeles waltlgenome.</title>
        <authorList>
            <person name="Brown T."/>
            <person name="Elewa A."/>
            <person name="Iarovenko S."/>
            <person name="Subramanian E."/>
            <person name="Araus A.J."/>
            <person name="Petzold A."/>
            <person name="Susuki M."/>
            <person name="Suzuki K.-i.T."/>
            <person name="Hayashi T."/>
            <person name="Toyoda A."/>
            <person name="Oliveira C."/>
            <person name="Osipova E."/>
            <person name="Leigh N.D."/>
            <person name="Simon A."/>
            <person name="Yun M.H."/>
        </authorList>
    </citation>
    <scope>NUCLEOTIDE SEQUENCE</scope>
    <source>
        <strain evidence="1">20211129_DDA</strain>
        <tissue evidence="1">Liver</tissue>
    </source>
</reference>
<gene>
    <name evidence="1" type="ORF">NDU88_010755</name>
</gene>
<proteinExistence type="predicted"/>
<organism evidence="1 2">
    <name type="scientific">Pleurodeles waltl</name>
    <name type="common">Iberian ribbed newt</name>
    <dbReference type="NCBI Taxonomy" id="8319"/>
    <lineage>
        <taxon>Eukaryota</taxon>
        <taxon>Metazoa</taxon>
        <taxon>Chordata</taxon>
        <taxon>Craniata</taxon>
        <taxon>Vertebrata</taxon>
        <taxon>Euteleostomi</taxon>
        <taxon>Amphibia</taxon>
        <taxon>Batrachia</taxon>
        <taxon>Caudata</taxon>
        <taxon>Salamandroidea</taxon>
        <taxon>Salamandridae</taxon>
        <taxon>Pleurodelinae</taxon>
        <taxon>Pleurodeles</taxon>
    </lineage>
</organism>
<dbReference type="Proteomes" id="UP001066276">
    <property type="component" value="Chromosome 6"/>
</dbReference>
<evidence type="ECO:0000313" key="1">
    <source>
        <dbReference type="EMBL" id="KAJ1144457.1"/>
    </source>
</evidence>
<keyword evidence="2" id="KW-1185">Reference proteome</keyword>
<evidence type="ECO:0000313" key="2">
    <source>
        <dbReference type="Proteomes" id="UP001066276"/>
    </source>
</evidence>
<name>A0AAV7QY82_PLEWA</name>
<accession>A0AAV7QY82</accession>
<protein>
    <submittedName>
        <fullName evidence="1">Uncharacterized protein</fullName>
    </submittedName>
</protein>
<dbReference type="EMBL" id="JANPWB010000010">
    <property type="protein sequence ID" value="KAJ1144457.1"/>
    <property type="molecule type" value="Genomic_DNA"/>
</dbReference>
<comment type="caution">
    <text evidence="1">The sequence shown here is derived from an EMBL/GenBank/DDBJ whole genome shotgun (WGS) entry which is preliminary data.</text>
</comment>